<reference evidence="6 7" key="1">
    <citation type="submission" date="2018-11" db="EMBL/GenBank/DDBJ databases">
        <title>Novel bacteria species description.</title>
        <authorList>
            <person name="Han J.-H."/>
        </authorList>
    </citation>
    <scope>NUCLEOTIDE SEQUENCE [LARGE SCALE GENOMIC DNA]</scope>
    <source>
        <strain evidence="6 7">KCTC23259</strain>
    </source>
</reference>
<feature type="domain" description="NlpC/P60" evidence="5">
    <location>
        <begin position="26"/>
        <end position="152"/>
    </location>
</feature>
<keyword evidence="7" id="KW-1185">Reference proteome</keyword>
<dbReference type="AlphaFoldDB" id="A0AAE3H7I7"/>
<evidence type="ECO:0000256" key="4">
    <source>
        <dbReference type="ARBA" id="ARBA00022807"/>
    </source>
</evidence>
<dbReference type="GO" id="GO:0008234">
    <property type="term" value="F:cysteine-type peptidase activity"/>
    <property type="evidence" value="ECO:0007669"/>
    <property type="project" value="UniProtKB-KW"/>
</dbReference>
<proteinExistence type="inferred from homology"/>
<evidence type="ECO:0000256" key="1">
    <source>
        <dbReference type="ARBA" id="ARBA00007074"/>
    </source>
</evidence>
<keyword evidence="3" id="KW-0378">Hydrolase</keyword>
<evidence type="ECO:0000313" key="6">
    <source>
        <dbReference type="EMBL" id="MCP9764505.1"/>
    </source>
</evidence>
<organism evidence="6 7">
    <name type="scientific">Lacihabitans soyangensis</name>
    <dbReference type="NCBI Taxonomy" id="869394"/>
    <lineage>
        <taxon>Bacteria</taxon>
        <taxon>Pseudomonadati</taxon>
        <taxon>Bacteroidota</taxon>
        <taxon>Cytophagia</taxon>
        <taxon>Cytophagales</taxon>
        <taxon>Leadbetterellaceae</taxon>
        <taxon>Lacihabitans</taxon>
    </lineage>
</organism>
<evidence type="ECO:0000256" key="3">
    <source>
        <dbReference type="ARBA" id="ARBA00022801"/>
    </source>
</evidence>
<comment type="caution">
    <text evidence="6">The sequence shown here is derived from an EMBL/GenBank/DDBJ whole genome shotgun (WGS) entry which is preliminary data.</text>
</comment>
<name>A0AAE3H7I7_9BACT</name>
<dbReference type="GO" id="GO:0006508">
    <property type="term" value="P:proteolysis"/>
    <property type="evidence" value="ECO:0007669"/>
    <property type="project" value="UniProtKB-KW"/>
</dbReference>
<accession>A0AAE3H7I7</accession>
<evidence type="ECO:0000259" key="5">
    <source>
        <dbReference type="PROSITE" id="PS51935"/>
    </source>
</evidence>
<dbReference type="EMBL" id="RJUF01000174">
    <property type="protein sequence ID" value="MCP9764505.1"/>
    <property type="molecule type" value="Genomic_DNA"/>
</dbReference>
<dbReference type="PROSITE" id="PS51935">
    <property type="entry name" value="NLPC_P60"/>
    <property type="match status" value="1"/>
</dbReference>
<dbReference type="Pfam" id="PF00877">
    <property type="entry name" value="NLPC_P60"/>
    <property type="match status" value="1"/>
</dbReference>
<dbReference type="InterPro" id="IPR038765">
    <property type="entry name" value="Papain-like_cys_pep_sf"/>
</dbReference>
<protein>
    <submittedName>
        <fullName evidence="6">NlpC/P60 family protein</fullName>
    </submittedName>
</protein>
<sequence>MKKLLYVLVLSVFFASCRKSTTHSSNHINKILVNKCQNYLGTPYKFGGTTKEGMDCSGLIFTAFKEIGEESPRVSYKQAEFFEEIKEDEIKIGDLVYFKVNSGRINHTGIISRIENREEIYFLHASTSAGVREDNLLSKYWKSKFVKVTRPQI</sequence>
<comment type="similarity">
    <text evidence="1">Belongs to the peptidase C40 family.</text>
</comment>
<dbReference type="InterPro" id="IPR000064">
    <property type="entry name" value="NLP_P60_dom"/>
</dbReference>
<dbReference type="RefSeq" id="WP_255038197.1">
    <property type="nucleotide sequence ID" value="NZ_RJUF01000174.1"/>
</dbReference>
<evidence type="ECO:0000256" key="2">
    <source>
        <dbReference type="ARBA" id="ARBA00022670"/>
    </source>
</evidence>
<dbReference type="PANTHER" id="PTHR47053:SF1">
    <property type="entry name" value="MUREIN DD-ENDOPEPTIDASE MEPH-RELATED"/>
    <property type="match status" value="1"/>
</dbReference>
<dbReference type="InterPro" id="IPR051202">
    <property type="entry name" value="Peptidase_C40"/>
</dbReference>
<dbReference type="Gene3D" id="3.90.1720.10">
    <property type="entry name" value="endopeptidase domain like (from Nostoc punctiforme)"/>
    <property type="match status" value="1"/>
</dbReference>
<evidence type="ECO:0000313" key="7">
    <source>
        <dbReference type="Proteomes" id="UP001204144"/>
    </source>
</evidence>
<dbReference type="PANTHER" id="PTHR47053">
    <property type="entry name" value="MUREIN DD-ENDOPEPTIDASE MEPH-RELATED"/>
    <property type="match status" value="1"/>
</dbReference>
<dbReference type="Proteomes" id="UP001204144">
    <property type="component" value="Unassembled WGS sequence"/>
</dbReference>
<dbReference type="SUPFAM" id="SSF54001">
    <property type="entry name" value="Cysteine proteinases"/>
    <property type="match status" value="1"/>
</dbReference>
<gene>
    <name evidence="6" type="ORF">EGI31_16315</name>
</gene>
<keyword evidence="4" id="KW-0788">Thiol protease</keyword>
<dbReference type="PROSITE" id="PS51257">
    <property type="entry name" value="PROKAR_LIPOPROTEIN"/>
    <property type="match status" value="1"/>
</dbReference>
<keyword evidence="2" id="KW-0645">Protease</keyword>